<gene>
    <name evidence="5" type="ORF">DN730_05765</name>
</gene>
<proteinExistence type="inferred from homology"/>
<feature type="binding site" evidence="3">
    <location>
        <position position="15"/>
    </location>
    <ligand>
        <name>a divalent metal cation</name>
        <dbReference type="ChEBI" id="CHEBI:60240"/>
    </ligand>
</feature>
<feature type="binding site" evidence="3">
    <location>
        <position position="195"/>
    </location>
    <ligand>
        <name>a divalent metal cation</name>
        <dbReference type="ChEBI" id="CHEBI:60240"/>
    </ligand>
</feature>
<organism evidence="5 6">
    <name type="scientific">Marinomonas piezotolerans</name>
    <dbReference type="NCBI Taxonomy" id="2213058"/>
    <lineage>
        <taxon>Bacteria</taxon>
        <taxon>Pseudomonadati</taxon>
        <taxon>Pseudomonadota</taxon>
        <taxon>Gammaproteobacteria</taxon>
        <taxon>Oceanospirillales</taxon>
        <taxon>Oceanospirillaceae</taxon>
        <taxon>Marinomonas</taxon>
    </lineage>
</organism>
<dbReference type="GO" id="GO:0005509">
    <property type="term" value="F:calcium ion binding"/>
    <property type="evidence" value="ECO:0007669"/>
    <property type="project" value="TreeGrafter"/>
</dbReference>
<feature type="binding site" evidence="3">
    <location>
        <position position="101"/>
    </location>
    <ligand>
        <name>substrate</name>
    </ligand>
</feature>
<dbReference type="Pfam" id="PF08450">
    <property type="entry name" value="SGL"/>
    <property type="match status" value="1"/>
</dbReference>
<dbReference type="PRINTS" id="PR01790">
    <property type="entry name" value="SMP30FAMILY"/>
</dbReference>
<dbReference type="PANTHER" id="PTHR10907:SF47">
    <property type="entry name" value="REGUCALCIN"/>
    <property type="match status" value="1"/>
</dbReference>
<feature type="domain" description="SMP-30/Gluconolactonase/LRE-like region" evidence="4">
    <location>
        <begin position="13"/>
        <end position="254"/>
    </location>
</feature>
<comment type="caution">
    <text evidence="5">The sequence shown here is derived from an EMBL/GenBank/DDBJ whole genome shotgun (WGS) entry which is preliminary data.</text>
</comment>
<comment type="similarity">
    <text evidence="1">Belongs to the SMP-30/CGR1 family.</text>
</comment>
<feature type="binding site" evidence="3">
    <location>
        <position position="99"/>
    </location>
    <ligand>
        <name>substrate</name>
    </ligand>
</feature>
<evidence type="ECO:0000256" key="1">
    <source>
        <dbReference type="ARBA" id="ARBA00008853"/>
    </source>
</evidence>
<dbReference type="SUPFAM" id="SSF63829">
    <property type="entry name" value="Calcium-dependent phosphotriesterase"/>
    <property type="match status" value="1"/>
</dbReference>
<dbReference type="GO" id="GO:0019853">
    <property type="term" value="P:L-ascorbic acid biosynthetic process"/>
    <property type="evidence" value="ECO:0007669"/>
    <property type="project" value="TreeGrafter"/>
</dbReference>
<feature type="binding site" evidence="3">
    <location>
        <position position="147"/>
    </location>
    <ligand>
        <name>a divalent metal cation</name>
        <dbReference type="ChEBI" id="CHEBI:60240"/>
    </ligand>
</feature>
<dbReference type="InterPro" id="IPR005511">
    <property type="entry name" value="SMP-30"/>
</dbReference>
<accession>A0A370UBE8</accession>
<keyword evidence="3" id="KW-0479">Metal-binding</keyword>
<keyword evidence="6" id="KW-1185">Reference proteome</keyword>
<dbReference type="InterPro" id="IPR013658">
    <property type="entry name" value="SGL"/>
</dbReference>
<protein>
    <submittedName>
        <fullName evidence="5">SMP-30/gluconolactonase/LRE family protein</fullName>
    </submittedName>
</protein>
<reference evidence="5 6" key="1">
    <citation type="submission" date="2018-06" db="EMBL/GenBank/DDBJ databases">
        <title>Marinomonas sp. YLB-05 draft genome sequence.</title>
        <authorList>
            <person name="Yu L."/>
            <person name="Tang X."/>
        </authorList>
    </citation>
    <scope>NUCLEOTIDE SEQUENCE [LARGE SCALE GENOMIC DNA]</scope>
    <source>
        <strain evidence="5 6">YLB-05</strain>
    </source>
</reference>
<dbReference type="EMBL" id="QKRA01000002">
    <property type="protein sequence ID" value="RDL45120.1"/>
    <property type="molecule type" value="Genomic_DNA"/>
</dbReference>
<dbReference type="PANTHER" id="PTHR10907">
    <property type="entry name" value="REGUCALCIN"/>
    <property type="match status" value="1"/>
</dbReference>
<evidence type="ECO:0000313" key="5">
    <source>
        <dbReference type="EMBL" id="RDL45120.1"/>
    </source>
</evidence>
<sequence>MAFQSISPERHQLAEGPFWCDRSRTLYWVDIPAHKIWSWRYGTDRYEQWRMPEKVSAVFTTDIADTLVVVLASRVARFDTVTETLTDVCMLDEDRPNNRGNDAKVAPDGSLWVGTMDDKEEQACGRLWRITADGKKTMLLDNVGIANTFAWDEDRQCMYFADSMKGQIHRYPYPLFKDVRDQAPFAVAQQGSGPDGSALDDDKALWNAQWDGQRIVRYLSDGTIERVLELPFKRPTSCTFGGPNRKTLFITSASVGLESQLAEQPLAGHVVAIETDVSGPPSQPFRLTNKTGQ</sequence>
<dbReference type="GO" id="GO:0004341">
    <property type="term" value="F:gluconolactonase activity"/>
    <property type="evidence" value="ECO:0007669"/>
    <property type="project" value="TreeGrafter"/>
</dbReference>
<dbReference type="RefSeq" id="WP_115467154.1">
    <property type="nucleotide sequence ID" value="NZ_QKRA01000002.1"/>
</dbReference>
<evidence type="ECO:0000313" key="6">
    <source>
        <dbReference type="Proteomes" id="UP000254326"/>
    </source>
</evidence>
<dbReference type="InterPro" id="IPR011042">
    <property type="entry name" value="6-blade_b-propeller_TolB-like"/>
</dbReference>
<dbReference type="AlphaFoldDB" id="A0A370UBE8"/>
<dbReference type="OrthoDB" id="9775406at2"/>
<name>A0A370UBE8_9GAMM</name>
<dbReference type="Proteomes" id="UP000254326">
    <property type="component" value="Unassembled WGS sequence"/>
</dbReference>
<evidence type="ECO:0000256" key="2">
    <source>
        <dbReference type="PIRSR" id="PIRSR605511-1"/>
    </source>
</evidence>
<keyword evidence="3" id="KW-0862">Zinc</keyword>
<feature type="active site" description="Proton donor/acceptor" evidence="2">
    <location>
        <position position="195"/>
    </location>
</feature>
<evidence type="ECO:0000259" key="4">
    <source>
        <dbReference type="Pfam" id="PF08450"/>
    </source>
</evidence>
<dbReference type="Gene3D" id="2.120.10.30">
    <property type="entry name" value="TolB, C-terminal domain"/>
    <property type="match status" value="1"/>
</dbReference>
<comment type="cofactor">
    <cofactor evidence="3">
        <name>Zn(2+)</name>
        <dbReference type="ChEBI" id="CHEBI:29105"/>
    </cofactor>
    <text evidence="3">Binds 1 divalent metal cation per subunit.</text>
</comment>
<evidence type="ECO:0000256" key="3">
    <source>
        <dbReference type="PIRSR" id="PIRSR605511-2"/>
    </source>
</evidence>